<dbReference type="PANTHER" id="PTHR40044">
    <property type="entry name" value="INTEGRAL MEMBRANE PROTEIN-RELATED"/>
    <property type="match status" value="1"/>
</dbReference>
<keyword evidence="3" id="KW-1185">Reference proteome</keyword>
<gene>
    <name evidence="2" type="ORF">Q4F26_05080</name>
</gene>
<dbReference type="PIRSF" id="PIRSF031501">
    <property type="entry name" value="QueT"/>
    <property type="match status" value="1"/>
</dbReference>
<keyword evidence="1" id="KW-0812">Transmembrane</keyword>
<feature type="transmembrane region" description="Helical" evidence="1">
    <location>
        <begin position="12"/>
        <end position="32"/>
    </location>
</feature>
<feature type="transmembrane region" description="Helical" evidence="1">
    <location>
        <begin position="76"/>
        <end position="93"/>
    </location>
</feature>
<keyword evidence="1" id="KW-1133">Transmembrane helix</keyword>
<organism evidence="2 3">
    <name type="scientific">Atopococcus tabaci</name>
    <dbReference type="NCBI Taxonomy" id="269774"/>
    <lineage>
        <taxon>Bacteria</taxon>
        <taxon>Bacillati</taxon>
        <taxon>Bacillota</taxon>
        <taxon>Bacilli</taxon>
        <taxon>Lactobacillales</taxon>
        <taxon>Carnobacteriaceae</taxon>
        <taxon>Atopococcus</taxon>
    </lineage>
</organism>
<feature type="transmembrane region" description="Helical" evidence="1">
    <location>
        <begin position="105"/>
        <end position="126"/>
    </location>
</feature>
<name>A0AA43UD16_9LACT</name>
<evidence type="ECO:0000313" key="3">
    <source>
        <dbReference type="Proteomes" id="UP001171751"/>
    </source>
</evidence>
<keyword evidence="1" id="KW-0472">Membrane</keyword>
<accession>A0AA43UD16</accession>
<evidence type="ECO:0000256" key="1">
    <source>
        <dbReference type="SAM" id="Phobius"/>
    </source>
</evidence>
<dbReference type="Proteomes" id="UP001171751">
    <property type="component" value="Unassembled WGS sequence"/>
</dbReference>
<dbReference type="InterPro" id="IPR010387">
    <property type="entry name" value="QueT"/>
</dbReference>
<comment type="caution">
    <text evidence="2">The sequence shown here is derived from an EMBL/GenBank/DDBJ whole genome shotgun (WGS) entry which is preliminary data.</text>
</comment>
<protein>
    <submittedName>
        <fullName evidence="2">QueT transporter family protein</fullName>
    </submittedName>
</protein>
<dbReference type="AlphaFoldDB" id="A0AA43UD16"/>
<feature type="transmembrane region" description="Helical" evidence="1">
    <location>
        <begin position="53"/>
        <end position="70"/>
    </location>
</feature>
<dbReference type="EMBL" id="JAUNQW010000021">
    <property type="protein sequence ID" value="MDO5457703.1"/>
    <property type="molecule type" value="Genomic_DNA"/>
</dbReference>
<dbReference type="PANTHER" id="PTHR40044:SF1">
    <property type="entry name" value="INTEGRAL MEMBRANE PROTEIN"/>
    <property type="match status" value="1"/>
</dbReference>
<proteinExistence type="predicted"/>
<dbReference type="Pfam" id="PF06177">
    <property type="entry name" value="QueT"/>
    <property type="match status" value="1"/>
</dbReference>
<evidence type="ECO:0000313" key="2">
    <source>
        <dbReference type="EMBL" id="MDO5457703.1"/>
    </source>
</evidence>
<feature type="transmembrane region" description="Helical" evidence="1">
    <location>
        <begin position="132"/>
        <end position="155"/>
    </location>
</feature>
<sequence length="167" mass="18736">MLTNNKTKQWVVNAAVAAIYVVLTGVFSWLSFGAVQFRLAEILNHLAVFNKKYIIGIVAGVFISNLLFSPSVLLDILFGTAHTLLALLTMRLLTKHMAEVMPKMLVNTLMFAVFSFIIAGELYLAFGMPFWFSYFTVALGEVVVMLAGAPIMRLLNEYIDFNRQMEN</sequence>
<reference evidence="2" key="1">
    <citation type="submission" date="2023-07" db="EMBL/GenBank/DDBJ databases">
        <title>Between Cages and Wild: Unraveling the Impact of Captivity on Animal Microbiomes and Antimicrobial Resistance.</title>
        <authorList>
            <person name="Schmartz G.P."/>
            <person name="Rehner J."/>
            <person name="Schuff M.J."/>
            <person name="Becker S.L."/>
            <person name="Kravczyk M."/>
            <person name="Gurevich A."/>
            <person name="Francke R."/>
            <person name="Mueller R."/>
            <person name="Keller V."/>
            <person name="Keller A."/>
        </authorList>
    </citation>
    <scope>NUCLEOTIDE SEQUENCE</scope>
    <source>
        <strain evidence="2">S39M_St_73</strain>
    </source>
</reference>